<dbReference type="SUPFAM" id="SSF55797">
    <property type="entry name" value="PR-1-like"/>
    <property type="match status" value="1"/>
</dbReference>
<organism evidence="5 6">
    <name type="scientific">Drosophila gunungcola</name>
    <name type="common">fruit fly</name>
    <dbReference type="NCBI Taxonomy" id="103775"/>
    <lineage>
        <taxon>Eukaryota</taxon>
        <taxon>Metazoa</taxon>
        <taxon>Ecdysozoa</taxon>
        <taxon>Arthropoda</taxon>
        <taxon>Hexapoda</taxon>
        <taxon>Insecta</taxon>
        <taxon>Pterygota</taxon>
        <taxon>Neoptera</taxon>
        <taxon>Endopterygota</taxon>
        <taxon>Diptera</taxon>
        <taxon>Brachycera</taxon>
        <taxon>Muscomorpha</taxon>
        <taxon>Ephydroidea</taxon>
        <taxon>Drosophilidae</taxon>
        <taxon>Drosophila</taxon>
        <taxon>Sophophora</taxon>
    </lineage>
</organism>
<keyword evidence="2" id="KW-0964">Secreted</keyword>
<dbReference type="Proteomes" id="UP001059596">
    <property type="component" value="Unassembled WGS sequence"/>
</dbReference>
<dbReference type="SMART" id="SM00198">
    <property type="entry name" value="SCP"/>
    <property type="match status" value="1"/>
</dbReference>
<evidence type="ECO:0000259" key="4">
    <source>
        <dbReference type="SMART" id="SM00198"/>
    </source>
</evidence>
<proteinExistence type="predicted"/>
<gene>
    <name evidence="5" type="ORF">M5D96_007055</name>
</gene>
<feature type="signal peptide" evidence="3">
    <location>
        <begin position="1"/>
        <end position="21"/>
    </location>
</feature>
<feature type="domain" description="SCP" evidence="4">
    <location>
        <begin position="66"/>
        <end position="236"/>
    </location>
</feature>
<comment type="caution">
    <text evidence="5">The sequence shown here is derived from an EMBL/GenBank/DDBJ whole genome shotgun (WGS) entry which is preliminary data.</text>
</comment>
<reference evidence="5" key="1">
    <citation type="journal article" date="2023" name="Genome Biol. Evol.">
        <title>Long-read-based Genome Assembly of Drosophila gunungcola Reveals Fewer Chemosensory Genes in Flower-breeding Species.</title>
        <authorList>
            <person name="Negi A."/>
            <person name="Liao B.Y."/>
            <person name="Yeh S.D."/>
        </authorList>
    </citation>
    <scope>NUCLEOTIDE SEQUENCE</scope>
    <source>
        <strain evidence="5">Sukarami</strain>
    </source>
</reference>
<dbReference type="OrthoDB" id="414826at2759"/>
<sequence length="274" mass="31049">MLKMTLILVFPVVLLLPLISGYNYCNNRTHVCNLSKRKHFMCQLEKDLPPFGNGTTFHALVPDTTNMHLNALGILNTFRNVFASGELITKRNKTFPTARRMRRLIWDAELAYMARSHAATVSFKHSECRSTLRFPLVGECLALLPPSDQKLGLFDMLTSFFTKMFDEYKEVEDPEALLHAYDPAKDYHVGHFTTIISDRVSRVGCGIAVGSNCQVNNKVGFCHFLTCHFDGTNMEYQYVYRAGKPASSCHDWKATSSSRYAFLCTNNGGIFPYD</sequence>
<comment type="subcellular location">
    <subcellularLocation>
        <location evidence="1">Secreted</location>
    </subcellularLocation>
</comment>
<evidence type="ECO:0000256" key="2">
    <source>
        <dbReference type="ARBA" id="ARBA00022525"/>
    </source>
</evidence>
<dbReference type="CDD" id="cd05380">
    <property type="entry name" value="CAP_euk"/>
    <property type="match status" value="1"/>
</dbReference>
<evidence type="ECO:0000256" key="1">
    <source>
        <dbReference type="ARBA" id="ARBA00004613"/>
    </source>
</evidence>
<evidence type="ECO:0000313" key="5">
    <source>
        <dbReference type="EMBL" id="KAI8039635.1"/>
    </source>
</evidence>
<keyword evidence="6" id="KW-1185">Reference proteome</keyword>
<dbReference type="InterPro" id="IPR035940">
    <property type="entry name" value="CAP_sf"/>
</dbReference>
<dbReference type="AlphaFoldDB" id="A0A9Q0BPZ8"/>
<dbReference type="InterPro" id="IPR014044">
    <property type="entry name" value="CAP_dom"/>
</dbReference>
<dbReference type="EMBL" id="JAMKOV010000005">
    <property type="protein sequence ID" value="KAI8039635.1"/>
    <property type="molecule type" value="Genomic_DNA"/>
</dbReference>
<name>A0A9Q0BPZ8_9MUSC</name>
<accession>A0A9Q0BPZ8</accession>
<dbReference type="Pfam" id="PF00188">
    <property type="entry name" value="CAP"/>
    <property type="match status" value="1"/>
</dbReference>
<dbReference type="GO" id="GO:0005576">
    <property type="term" value="C:extracellular region"/>
    <property type="evidence" value="ECO:0007669"/>
    <property type="project" value="UniProtKB-SubCell"/>
</dbReference>
<evidence type="ECO:0000256" key="3">
    <source>
        <dbReference type="SAM" id="SignalP"/>
    </source>
</evidence>
<feature type="chain" id="PRO_5040173306" description="SCP domain-containing protein" evidence="3">
    <location>
        <begin position="22"/>
        <end position="274"/>
    </location>
</feature>
<dbReference type="Gene3D" id="3.40.33.10">
    <property type="entry name" value="CAP"/>
    <property type="match status" value="1"/>
</dbReference>
<protein>
    <recommendedName>
        <fullName evidence="4">SCP domain-containing protein</fullName>
    </recommendedName>
</protein>
<evidence type="ECO:0000313" key="6">
    <source>
        <dbReference type="Proteomes" id="UP001059596"/>
    </source>
</evidence>
<keyword evidence="3" id="KW-0732">Signal</keyword>